<feature type="transmembrane region" description="Helical" evidence="1">
    <location>
        <begin position="148"/>
        <end position="170"/>
    </location>
</feature>
<feature type="transmembrane region" description="Helical" evidence="1">
    <location>
        <begin position="108"/>
        <end position="127"/>
    </location>
</feature>
<keyword evidence="1" id="KW-0472">Membrane</keyword>
<evidence type="ECO:0000256" key="1">
    <source>
        <dbReference type="SAM" id="Phobius"/>
    </source>
</evidence>
<proteinExistence type="predicted"/>
<organism evidence="2 3">
    <name type="scientific">Anaeroplasma bactoclasticum</name>
    <dbReference type="NCBI Taxonomy" id="2088"/>
    <lineage>
        <taxon>Bacteria</taxon>
        <taxon>Bacillati</taxon>
        <taxon>Mycoplasmatota</taxon>
        <taxon>Mollicutes</taxon>
        <taxon>Anaeroplasmatales</taxon>
        <taxon>Anaeroplasmataceae</taxon>
        <taxon>Anaeroplasma</taxon>
    </lineage>
</organism>
<feature type="transmembrane region" description="Helical" evidence="1">
    <location>
        <begin position="44"/>
        <end position="74"/>
    </location>
</feature>
<dbReference type="EMBL" id="QXEV01000006">
    <property type="protein sequence ID" value="RIA77858.1"/>
    <property type="molecule type" value="Genomic_DNA"/>
</dbReference>
<dbReference type="InParanoid" id="A0A397RVW7"/>
<gene>
    <name evidence="2" type="ORF">EI71_00835</name>
</gene>
<keyword evidence="3" id="KW-1185">Reference proteome</keyword>
<dbReference type="RefSeq" id="WP_119015993.1">
    <property type="nucleotide sequence ID" value="NZ_QXEV01000006.1"/>
</dbReference>
<sequence length="172" mass="19579">MDTKKERYIPKTLAIIAFVLVFVCLGAAITLDIVIFFEKILSFIFAIFASAFMFFIFFIGFILSLFLVFGFYIYESNGFWPLTLSIEVYKSITGDVVITPEQIQIYQIGRSAILVFAFLSFILAIISSKMDKNRRKRGDLNVRRVKPFNVITIIFSILGIIVGFGVLLIIRG</sequence>
<keyword evidence="1" id="KW-0812">Transmembrane</keyword>
<evidence type="ECO:0000313" key="2">
    <source>
        <dbReference type="EMBL" id="RIA77858.1"/>
    </source>
</evidence>
<accession>A0A397RVW7</accession>
<comment type="caution">
    <text evidence="2">The sequence shown here is derived from an EMBL/GenBank/DDBJ whole genome shotgun (WGS) entry which is preliminary data.</text>
</comment>
<dbReference type="AlphaFoldDB" id="A0A397RVW7"/>
<feature type="transmembrane region" description="Helical" evidence="1">
    <location>
        <begin position="12"/>
        <end position="37"/>
    </location>
</feature>
<protein>
    <submittedName>
        <fullName evidence="2">Uncharacterized protein</fullName>
    </submittedName>
</protein>
<keyword evidence="1" id="KW-1133">Transmembrane helix</keyword>
<dbReference type="Proteomes" id="UP000266506">
    <property type="component" value="Unassembled WGS sequence"/>
</dbReference>
<name>A0A397RVW7_9MOLU</name>
<evidence type="ECO:0000313" key="3">
    <source>
        <dbReference type="Proteomes" id="UP000266506"/>
    </source>
</evidence>
<reference evidence="2 3" key="1">
    <citation type="submission" date="2018-08" db="EMBL/GenBank/DDBJ databases">
        <title>Genomic Encyclopedia of Archaeal and Bacterial Type Strains, Phase II (KMG-II): from individual species to whole genera.</title>
        <authorList>
            <person name="Goeker M."/>
        </authorList>
    </citation>
    <scope>NUCLEOTIDE SEQUENCE [LARGE SCALE GENOMIC DNA]</scope>
    <source>
        <strain evidence="2 3">ATCC 27112</strain>
    </source>
</reference>